<dbReference type="Pfam" id="PF25553">
    <property type="entry name" value="BTB-POZ_ANK-like"/>
    <property type="match status" value="1"/>
</dbReference>
<dbReference type="AlphaFoldDB" id="A0A8S2A0F9"/>
<dbReference type="EMBL" id="LR999453">
    <property type="protein sequence ID" value="CAE5967900.1"/>
    <property type="molecule type" value="Genomic_DNA"/>
</dbReference>
<organism evidence="5 6">
    <name type="scientific">Arabidopsis arenosa</name>
    <name type="common">Sand rock-cress</name>
    <name type="synonym">Cardaminopsis arenosa</name>
    <dbReference type="NCBI Taxonomy" id="38785"/>
    <lineage>
        <taxon>Eukaryota</taxon>
        <taxon>Viridiplantae</taxon>
        <taxon>Streptophyta</taxon>
        <taxon>Embryophyta</taxon>
        <taxon>Tracheophyta</taxon>
        <taxon>Spermatophyta</taxon>
        <taxon>Magnoliopsida</taxon>
        <taxon>eudicotyledons</taxon>
        <taxon>Gunneridae</taxon>
        <taxon>Pentapetalae</taxon>
        <taxon>rosids</taxon>
        <taxon>malvids</taxon>
        <taxon>Brassicales</taxon>
        <taxon>Brassicaceae</taxon>
        <taxon>Camelineae</taxon>
        <taxon>Arabidopsis</taxon>
    </lineage>
</organism>
<protein>
    <recommendedName>
        <fullName evidence="4">At3g05675-like ankyrin-like domain-containing protein</fullName>
    </recommendedName>
</protein>
<evidence type="ECO:0000256" key="2">
    <source>
        <dbReference type="ARBA" id="ARBA00004906"/>
    </source>
</evidence>
<gene>
    <name evidence="5" type="ORF">AARE701A_LOCUS7648</name>
</gene>
<dbReference type="InterPro" id="IPR058039">
    <property type="entry name" value="At3g05675-like_ankyrin"/>
</dbReference>
<keyword evidence="6" id="KW-1185">Reference proteome</keyword>
<evidence type="ECO:0000259" key="4">
    <source>
        <dbReference type="Pfam" id="PF25553"/>
    </source>
</evidence>
<feature type="domain" description="At3g05675-like ankyrin-like" evidence="4">
    <location>
        <begin position="300"/>
        <end position="454"/>
    </location>
</feature>
<keyword evidence="3" id="KW-0833">Ubl conjugation pathway</keyword>
<reference evidence="5" key="1">
    <citation type="submission" date="2021-01" db="EMBL/GenBank/DDBJ databases">
        <authorList>
            <person name="Bezrukov I."/>
        </authorList>
    </citation>
    <scope>NUCLEOTIDE SEQUENCE</scope>
</reference>
<dbReference type="Proteomes" id="UP000682877">
    <property type="component" value="Chromosome 3"/>
</dbReference>
<sequence>MSSSRELQYLEYTYRNNRPTTGLLNSIFMTTVNTAARSLVSVASTASTPEIPSRRWSASDHLRFMSMMMTWLTLWILRVFLDYLPLPLISSSSSSSSSAYSYSYPPFSFASGLLTTAAENALVPAKASSSSSTSSTALVKYSSGSSDLGMMICDGVDEPSVNSLGRALCHALALMNEIPVTSRKYQFAMGMAEKIMEDNAQSGHVDLLDVNRAALASSFARTTARLQDCLKRSRTADEPFGGLPLRVVSALPLGGYVASYVRGLSACINTVRSLADMTGNLLSQSRRRESTVVRAGGIQENEAELAVEKLAEELLWMTEKLRRYGAVAEGIKRWSYASGLASLSLTAAPRVQGLMVKISAVLIGELARDSTQVPGQVTFRLLANWLPLFSHARNGLAFPVLTGYERVEVERAIDKAISTLPALDQEILLTNWLQDFSISASEWPNLQPAYDRWCHSTRQLFM</sequence>
<name>A0A8S2A0F9_ARAAE</name>
<dbReference type="InterPro" id="IPR038920">
    <property type="entry name" value="At3g05675-like"/>
</dbReference>
<evidence type="ECO:0000256" key="1">
    <source>
        <dbReference type="ARBA" id="ARBA00002668"/>
    </source>
</evidence>
<evidence type="ECO:0000256" key="3">
    <source>
        <dbReference type="ARBA" id="ARBA00022786"/>
    </source>
</evidence>
<evidence type="ECO:0000313" key="6">
    <source>
        <dbReference type="Proteomes" id="UP000682877"/>
    </source>
</evidence>
<comment type="pathway">
    <text evidence="2">Protein modification; protein ubiquitination.</text>
</comment>
<evidence type="ECO:0000313" key="5">
    <source>
        <dbReference type="EMBL" id="CAE5967900.1"/>
    </source>
</evidence>
<proteinExistence type="predicted"/>
<accession>A0A8S2A0F9</accession>
<comment type="function">
    <text evidence="1">May act as a substrate-specific adapter of an E3 ubiquitin-protein ligase complex (CUL3-RBX1-BTB) which mediates the ubiquitination and subsequent proteasomal degradation of target proteins.</text>
</comment>
<dbReference type="PANTHER" id="PTHR31060">
    <property type="entry name" value="OSJNBA0011J08.25 PROTEIN-RELATED"/>
    <property type="match status" value="1"/>
</dbReference>
<dbReference type="PANTHER" id="PTHR31060:SF31">
    <property type="entry name" value="BTB_POZ DOMAIN PROTEIN"/>
    <property type="match status" value="1"/>
</dbReference>